<evidence type="ECO:0000313" key="1">
    <source>
        <dbReference type="EMBL" id="JAP53663.1"/>
    </source>
</evidence>
<dbReference type="EMBL" id="GEEE01009562">
    <property type="protein sequence ID" value="JAP53663.1"/>
    <property type="molecule type" value="Transcribed_RNA"/>
</dbReference>
<accession>A0A0X3PNZ8</accession>
<feature type="non-terminal residue" evidence="1">
    <location>
        <position position="1"/>
    </location>
</feature>
<name>A0A0X3PNZ8_SCHSO</name>
<dbReference type="AlphaFoldDB" id="A0A0X3PNZ8"/>
<protein>
    <submittedName>
        <fullName evidence="1">Fat-like cadherin-related tumor suppressor homolog</fullName>
    </submittedName>
</protein>
<sequence>LTAPPPPPPPWQAAAPRWTRHVSVPQQEALAQRLSLPPQPLRSPSLMRMITHPSSVTPTLPFCCTWHRTKPWDTKFSQYTRSIETRVRMLASPIAFAQKFPSRQMDLGVDVSPLTRPVDSSSSPGTTNTEAVTNTLDVRSDGDKKPLYYDGLDTLPDTLIPAGVQHIPRRTDNRNRLMMVPSQCLPLSRSMRPVGNVPPGYTAGGTFVLSGGQQSIVFNGLSPSGGGGQQVTTSGGRIYGTLPVVSTILSGPGEMATCQMRPAFHPAVSHAVSKPTNTLEIRNPPSPDYQSLDALANENERLRNQFSRNQFFPSTIKPLTDSPMKADYTGTIQQTPILGKQSASHDCLIDSVESPPSQRMPTYPLQNYYEITALNNNMSTHARQFSVGPSPYHCSVGGSRRYQRSATLGRLGTMAEAESVGRFPDVECGDLHHPTAGDLTFSSTSRPYSRLQTAHSLRLEAAPPDGMNLGHDKPTKYTYQAIREASFV</sequence>
<reference evidence="1" key="1">
    <citation type="submission" date="2016-01" db="EMBL/GenBank/DDBJ databases">
        <title>Reference transcriptome for the parasite Schistocephalus solidus: insights into the molecular evolution of parasitism.</title>
        <authorList>
            <person name="Hebert F.O."/>
            <person name="Grambauer S."/>
            <person name="Barber I."/>
            <person name="Landry C.R."/>
            <person name="Aubin-Horth N."/>
        </authorList>
    </citation>
    <scope>NUCLEOTIDE SEQUENCE</scope>
</reference>
<organism evidence="1">
    <name type="scientific">Schistocephalus solidus</name>
    <name type="common">Tapeworm</name>
    <dbReference type="NCBI Taxonomy" id="70667"/>
    <lineage>
        <taxon>Eukaryota</taxon>
        <taxon>Metazoa</taxon>
        <taxon>Spiralia</taxon>
        <taxon>Lophotrochozoa</taxon>
        <taxon>Platyhelminthes</taxon>
        <taxon>Cestoda</taxon>
        <taxon>Eucestoda</taxon>
        <taxon>Diphyllobothriidea</taxon>
        <taxon>Diphyllobothriidae</taxon>
        <taxon>Schistocephalus</taxon>
    </lineage>
</organism>
<gene>
    <name evidence="1" type="primary">FAT2</name>
    <name evidence="1" type="ORF">TR108538</name>
</gene>
<proteinExistence type="predicted"/>